<dbReference type="HOGENOM" id="CLU_000749_0_0_2"/>
<proteinExistence type="predicted"/>
<name>F0LM00_THEBM</name>
<sequence>MNRRNRARFLSVLLAVLMLLSAVPMFTPEVVAQTYPTTIKIVGNATNCGVKLFQGFPYEIVMNISYLDSSGNVTAISSNVYARIYYYNTTSGSWILAYETPDPGFSVQNGNATIIINSTLSPGFVSNEYREIPQGITMLRVTLYDPVYNISASTDFAVLFPYTVSTTITSTVPYLNGTWMYDRAFKEIPFNLTVNVTYDSDAVTCFGIAIPSNVTVDITMPNGSVISDTLPLTNGTGEKVYANLESSVPGTGNVVVTDSLNGLTAPPEYFQVYDWNINFFTISFSLTYPPYAWIPFNLSGTVNAYTTFGGLGTYTLGVNDTIYLVLLNNTIFNTTAIMTNGTAPFNITDIILPGGTDYALYASMGNYSPETTYYFNVSSWDIEITPTITCTSGGAVCDYFYAGVNQTLNITINYPVSPYNITSTANYSVLLNGVEMYSGNITIINNTGSVEFPVNFPENGTVVVKVWDETYHPEVNNVTLEVKDWGIGYGYLVEHYPGTWYSVFDDKFYVGIPADLNLTILYNEPCPVNSTLEITLLLPNGTVLTYNVTVTDSNMTNFAVPQTFLFSEPGFVVVTYNDTTLGKSVTFSIPVRDWGIFVDASPEELTQDESVNLNVFVVESLYFDWPGERNVTVTLELPDGYVETKNLTLEANDDIYGGQGGYQGIITFENVTPTMPGIAWVTVTDVLSGKSVKMPIKVNAAITPGNKWIDVTATPANEPVYAYIGNSLRIELQYMYSDGIAAYKDYDDHIVNVTITDADGTEYFLQLPVDNGYLLIPSYAIPVNGTNDIAIEVVDAYNSSITGGTVVPVTQWNVTFDFATNGTVWEYVDNTLYVTVHVNGPNVPVDVSINGDLYTNVADGQVIEYPITDPQGTLVYNVIATYNGHQVGSDTYTVLPQEWNVTFDFATNGTVWEYVDNTLYVTVHVNGPNVPVDVSINGDLYTNVADGQVISVDIVDPMGILTYNVTAIYNGHQVSDEWIHLIQVRSWNVTFEFSYADAATGIGELYQGFNARLNVTVHVNGPDVPVDIWWWTWNLGNYTDGSVLYLGFGPVPAVITQQFKATYEGHIVGNDTFVYSSATWSTEVSAPDELYYLPDGYTNMDVKIGVDLAGLPEIITGGYNVTIELNVTLPNGTVIHRVVNGTNSTVFDLGDLTFNESGVVTYVVKVYKHVPWPGGPLYEVGSASGTIPIELALDAVITGTYYENIPMDFVVNVYSISDSPDITVTISGTNYTVTADHDGVLTIPNVTLEAGNYTVIITDASLNATITRTLEVRNWGIYVVPTPTNITAGSVYTVTFDISLIDQYGQPVVVNDKIRLRLEFSDTDIIPSGFYDLVYYMDIADNGHLTKTVSVFSPVAGTFQVIVSDKYGKMNNTEQIIVNEPNPADLTYVYVNIRKQGSLNPPEEPVKLYWGLELGGVRKYFPVFNATISDDYSEAMFALYPQSPFSLYVIATPLNVTAPILTENEPWVSNITVQNETITTYTKNVTVIPIEDGWNISVSVYKATLHNVTIEHYLYNVPITPGVIQLQPGSASVQGNAIYAGLSVEPEHYEEYIFGPYETANSTMITIEPNELMLMLIDNTTLKPTQAGEYFTFKAMLSITNAEEQFNAQWMPFESWIQAIGFLNDTEKGEIISEILDQIGNVSALNGPVANETLDFHIDNTDIAYLEPTNATTDEMGSVVFKVYTQATPDMTPEELSTLMGAVDVWATYGDLESNHITVNFGGTGSISGDITDDSGMQIAGATVIVKIWNGTAWVNATDFEGNVLVTVSAEDGHYALNNVPAEKNGTEYMVVAKKGNLTGYAYVTVYPFATSTADIKLGGEAQYAGIAMYKEKVETADTVYFVFNNLGTPDAFSVSQYVSRTVPITTRTVSLLAEDFNMSAVTANDVVISVGGPLVNPVTAAYENIAPVHMVIDGKDITIVSPQGNVTWTAPTPWWNVTEGYFIIQLFTDENSGALVVTIYGTDADSTAAGAYYFLTEVYPNIAAYNSISYIVGKWEDTEAGADIPLPGANLGDTSGFSAGDTITVIFIG</sequence>
<dbReference type="SUPFAM" id="SSF49452">
    <property type="entry name" value="Starch-binding domain-like"/>
    <property type="match status" value="1"/>
</dbReference>
<protein>
    <submittedName>
        <fullName evidence="1">Uncharacterized protein</fullName>
    </submittedName>
</protein>
<gene>
    <name evidence="1" type="ordered locus">TERMP_02125</name>
</gene>
<dbReference type="EMBL" id="CP002372">
    <property type="protein sequence ID" value="ADT85099.1"/>
    <property type="molecule type" value="Genomic_DNA"/>
</dbReference>
<dbReference type="GeneID" id="10042440"/>
<dbReference type="RefSeq" id="WP_013468395.1">
    <property type="nucleotide sequence ID" value="NC_014804.1"/>
</dbReference>
<dbReference type="InterPro" id="IPR013784">
    <property type="entry name" value="Carb-bd-like_fold"/>
</dbReference>
<accession>F0LM00</accession>
<organism evidence="1 2">
    <name type="scientific">Thermococcus barophilus (strain DSM 11836 / MP)</name>
    <dbReference type="NCBI Taxonomy" id="391623"/>
    <lineage>
        <taxon>Archaea</taxon>
        <taxon>Methanobacteriati</taxon>
        <taxon>Methanobacteriota</taxon>
        <taxon>Thermococci</taxon>
        <taxon>Thermococcales</taxon>
        <taxon>Thermococcaceae</taxon>
        <taxon>Thermococcus</taxon>
    </lineage>
</organism>
<dbReference type="GO" id="GO:0030246">
    <property type="term" value="F:carbohydrate binding"/>
    <property type="evidence" value="ECO:0007669"/>
    <property type="project" value="InterPro"/>
</dbReference>
<keyword evidence="2" id="KW-1185">Reference proteome</keyword>
<dbReference type="Proteomes" id="UP000007478">
    <property type="component" value="Chromosome"/>
</dbReference>
<dbReference type="KEGG" id="tba:TERMP_02125"/>
<evidence type="ECO:0000313" key="1">
    <source>
        <dbReference type="EMBL" id="ADT85099.1"/>
    </source>
</evidence>
<dbReference type="eggNOG" id="arCOG09679">
    <property type="taxonomic scope" value="Archaea"/>
</dbReference>
<dbReference type="OrthoDB" id="101609at2157"/>
<reference evidence="1 2" key="1">
    <citation type="journal article" date="2011" name="J. Bacteriol.">
        <title>Complete genome sequence of the hyperthermophilic, piezophilic, heterotrophic, and carboxydotrophic archaeon Thermococcus barophilus MP.</title>
        <authorList>
            <person name="Vannier P."/>
            <person name="Marteinsson V.T."/>
            <person name="Fridjonsson O.H."/>
            <person name="Oger P."/>
            <person name="Jebbar M."/>
        </authorList>
    </citation>
    <scope>NUCLEOTIDE SEQUENCE [LARGE SCALE GENOMIC DNA]</scope>
    <source>
        <strain evidence="2">DSM 11836 / MP</strain>
    </source>
</reference>
<dbReference type="PATRIC" id="fig|391623.17.peg.2122"/>
<dbReference type="eggNOG" id="arCOG08355">
    <property type="taxonomic scope" value="Archaea"/>
</dbReference>
<evidence type="ECO:0000313" key="2">
    <source>
        <dbReference type="Proteomes" id="UP000007478"/>
    </source>
</evidence>